<dbReference type="Proteomes" id="UP000185547">
    <property type="component" value="Unassembled WGS sequence"/>
</dbReference>
<dbReference type="EMBL" id="FTMH01000010">
    <property type="protein sequence ID" value="SIQ29224.1"/>
    <property type="molecule type" value="Genomic_DNA"/>
</dbReference>
<dbReference type="AlphaFoldDB" id="A0A9X8R403"/>
<dbReference type="RefSeq" id="WP_063937937.1">
    <property type="nucleotide sequence ID" value="NZ_FTMH01000010.1"/>
</dbReference>
<gene>
    <name evidence="1" type="ORF">SAMN05421802_11053</name>
</gene>
<reference evidence="1 2" key="1">
    <citation type="submission" date="2017-01" db="EMBL/GenBank/DDBJ databases">
        <authorList>
            <person name="Varghese N."/>
            <person name="Submissions S."/>
        </authorList>
    </citation>
    <scope>NUCLEOTIDE SEQUENCE [LARGE SCALE GENOMIC DNA]</scope>
    <source>
        <strain evidence="1 2">DSM 44280</strain>
    </source>
</reference>
<name>A0A9X8R403_9CORY</name>
<proteinExistence type="predicted"/>
<comment type="caution">
    <text evidence="1">The sequence shown here is derived from an EMBL/GenBank/DDBJ whole genome shotgun (WGS) entry which is preliminary data.</text>
</comment>
<organism evidence="1 2">
    <name type="scientific">Corynebacterium afermentans</name>
    <dbReference type="NCBI Taxonomy" id="38286"/>
    <lineage>
        <taxon>Bacteria</taxon>
        <taxon>Bacillati</taxon>
        <taxon>Actinomycetota</taxon>
        <taxon>Actinomycetes</taxon>
        <taxon>Mycobacteriales</taxon>
        <taxon>Corynebacteriaceae</taxon>
        <taxon>Corynebacterium</taxon>
    </lineage>
</organism>
<dbReference type="PROSITE" id="PS51257">
    <property type="entry name" value="PROKAR_LIPOPROTEIN"/>
    <property type="match status" value="1"/>
</dbReference>
<keyword evidence="2" id="KW-1185">Reference proteome</keyword>
<accession>A0A9X8R403</accession>
<evidence type="ECO:0000313" key="2">
    <source>
        <dbReference type="Proteomes" id="UP000185547"/>
    </source>
</evidence>
<protein>
    <submittedName>
        <fullName evidence="1">Uncharacterized protein</fullName>
    </submittedName>
</protein>
<evidence type="ECO:0000313" key="1">
    <source>
        <dbReference type="EMBL" id="SIQ29224.1"/>
    </source>
</evidence>
<sequence>MKRLLAPVAISACLLLTGCGEKEPTFTELQAFPGVELPEFTESQIVNYQADETGQLTTVYYPDTDPQEITEYLESDFPGVGYKGVKFRSTIPGSTKMIQLGDTNVQHLGTQCYATDRVNMRADRMLTITPMADTNGGTYLELLEGTNTWGCRDKEYQDNKFAFEATMWADKKLKQFEQWIVSGKWKGTACAAAMGGLGADFDDVMEVCSGF</sequence>